<evidence type="ECO:0000313" key="1">
    <source>
        <dbReference type="EMBL" id="GEZ51783.1"/>
    </source>
</evidence>
<keyword evidence="1" id="KW-0548">Nucleotidyltransferase</keyword>
<dbReference type="EMBL" id="BKCJ010288688">
    <property type="protein sequence ID" value="GEZ51783.1"/>
    <property type="molecule type" value="Genomic_DNA"/>
</dbReference>
<keyword evidence="1" id="KW-0695">RNA-directed DNA polymerase</keyword>
<organism evidence="1">
    <name type="scientific">Tanacetum cinerariifolium</name>
    <name type="common">Dalmatian daisy</name>
    <name type="synonym">Chrysanthemum cinerariifolium</name>
    <dbReference type="NCBI Taxonomy" id="118510"/>
    <lineage>
        <taxon>Eukaryota</taxon>
        <taxon>Viridiplantae</taxon>
        <taxon>Streptophyta</taxon>
        <taxon>Embryophyta</taxon>
        <taxon>Tracheophyta</taxon>
        <taxon>Spermatophyta</taxon>
        <taxon>Magnoliopsida</taxon>
        <taxon>eudicotyledons</taxon>
        <taxon>Gunneridae</taxon>
        <taxon>Pentapetalae</taxon>
        <taxon>asterids</taxon>
        <taxon>campanulids</taxon>
        <taxon>Asterales</taxon>
        <taxon>Asteraceae</taxon>
        <taxon>Asteroideae</taxon>
        <taxon>Anthemideae</taxon>
        <taxon>Anthemidinae</taxon>
        <taxon>Tanacetum</taxon>
    </lineage>
</organism>
<name>A0A699IGB8_TANCI</name>
<gene>
    <name evidence="1" type="ORF">Tci_523756</name>
</gene>
<sequence length="141" mass="15832">MTNGREQSPPLGFSTLTPIPSPNVGKLPPITFSTFTARTPENTSPANHASTSANPNLVISSAYVEANFEVLESLLGIAEEKFEMKTFALNWNILVTSMMKKRKWSQDPHVLRKLFDPLNRISTSSKKKRKGCRILRRSEQE</sequence>
<dbReference type="AlphaFoldDB" id="A0A699IGB8"/>
<comment type="caution">
    <text evidence="1">The sequence shown here is derived from an EMBL/GenBank/DDBJ whole genome shotgun (WGS) entry which is preliminary data.</text>
</comment>
<protein>
    <submittedName>
        <fullName evidence="1">Reverse transcriptase domain-containing protein</fullName>
    </submittedName>
</protein>
<reference evidence="1" key="1">
    <citation type="journal article" date="2019" name="Sci. Rep.">
        <title>Draft genome of Tanacetum cinerariifolium, the natural source of mosquito coil.</title>
        <authorList>
            <person name="Yamashiro T."/>
            <person name="Shiraishi A."/>
            <person name="Satake H."/>
            <person name="Nakayama K."/>
        </authorList>
    </citation>
    <scope>NUCLEOTIDE SEQUENCE</scope>
</reference>
<dbReference type="GO" id="GO:0003964">
    <property type="term" value="F:RNA-directed DNA polymerase activity"/>
    <property type="evidence" value="ECO:0007669"/>
    <property type="project" value="UniProtKB-KW"/>
</dbReference>
<keyword evidence="1" id="KW-0808">Transferase</keyword>
<proteinExistence type="predicted"/>
<accession>A0A699IGB8</accession>